<gene>
    <name evidence="2" type="ORF">JIN87_07100</name>
</gene>
<dbReference type="EMBL" id="JAENIL010000010">
    <property type="protein sequence ID" value="MBK1876628.1"/>
    <property type="molecule type" value="Genomic_DNA"/>
</dbReference>
<comment type="caution">
    <text evidence="2">The sequence shown here is derived from an EMBL/GenBank/DDBJ whole genome shotgun (WGS) entry which is preliminary data.</text>
</comment>
<organism evidence="2 3">
    <name type="scientific">Pelagicoccus mobilis</name>
    <dbReference type="NCBI Taxonomy" id="415221"/>
    <lineage>
        <taxon>Bacteria</taxon>
        <taxon>Pseudomonadati</taxon>
        <taxon>Verrucomicrobiota</taxon>
        <taxon>Opitutia</taxon>
        <taxon>Puniceicoccales</taxon>
        <taxon>Pelagicoccaceae</taxon>
        <taxon>Pelagicoccus</taxon>
    </lineage>
</organism>
<feature type="transmembrane region" description="Helical" evidence="1">
    <location>
        <begin position="6"/>
        <end position="33"/>
    </location>
</feature>
<feature type="transmembrane region" description="Helical" evidence="1">
    <location>
        <begin position="177"/>
        <end position="198"/>
    </location>
</feature>
<name>A0A934RUG0_9BACT</name>
<feature type="transmembrane region" description="Helical" evidence="1">
    <location>
        <begin position="72"/>
        <end position="90"/>
    </location>
</feature>
<proteinExistence type="predicted"/>
<feature type="transmembrane region" description="Helical" evidence="1">
    <location>
        <begin position="391"/>
        <end position="408"/>
    </location>
</feature>
<dbReference type="RefSeq" id="WP_200354844.1">
    <property type="nucleotide sequence ID" value="NZ_JAENIL010000010.1"/>
</dbReference>
<feature type="transmembrane region" description="Helical" evidence="1">
    <location>
        <begin position="204"/>
        <end position="237"/>
    </location>
</feature>
<keyword evidence="1" id="KW-0472">Membrane</keyword>
<sequence length="419" mass="46769">MNGPAIFITLALVILQFSIKRKWAFVPLLIAAIHTSHIPNIADFTTVRFVLVAGIIRSFSLVPSLFQEKQQIDKLIIIMGAVLLISGIGHDHAYGNPFKYRMGLILNITATYFYGRIYIRTTDDIYNYFKATTIVLIPFAILLLMESAAGSNYYTIVGARLTDSIQRLGKIRAAGPFGTPILTGTVGALNLASVFILWKGNRKLAIVAACSCISIMLASASSTPFGAAFILVTITLLYKHRKHCKRLIWTGTVLLVILHFVKERPIWYLIALVDIVGGSTGWHRSRLIDQAFLHLKDWWLIGTDYTANWMPYSLPSIPNHCDLTNYYIHLGVIAGMPAALILAFINYKAITQLASIGINYKDKTSYISWILTATVTTHAITFLTISYYDQIYVFFYISIAMVPAILTAQDRSKIITNSQ</sequence>
<dbReference type="Proteomes" id="UP000617628">
    <property type="component" value="Unassembled WGS sequence"/>
</dbReference>
<protein>
    <recommendedName>
        <fullName evidence="4">O-antigen ligase domain-containing protein</fullName>
    </recommendedName>
</protein>
<dbReference type="AlphaFoldDB" id="A0A934RUG0"/>
<evidence type="ECO:0000313" key="2">
    <source>
        <dbReference type="EMBL" id="MBK1876628.1"/>
    </source>
</evidence>
<reference evidence="2" key="1">
    <citation type="submission" date="2021-01" db="EMBL/GenBank/DDBJ databases">
        <title>Modified the classification status of verrucomicrobia.</title>
        <authorList>
            <person name="Feng X."/>
        </authorList>
    </citation>
    <scope>NUCLEOTIDE SEQUENCE</scope>
    <source>
        <strain evidence="2">KCTC 13126</strain>
    </source>
</reference>
<evidence type="ECO:0000313" key="3">
    <source>
        <dbReference type="Proteomes" id="UP000617628"/>
    </source>
</evidence>
<accession>A0A934RUG0</accession>
<feature type="transmembrane region" description="Helical" evidence="1">
    <location>
        <begin position="125"/>
        <end position="145"/>
    </location>
</feature>
<keyword evidence="1" id="KW-0812">Transmembrane</keyword>
<keyword evidence="1" id="KW-1133">Transmembrane helix</keyword>
<evidence type="ECO:0000256" key="1">
    <source>
        <dbReference type="SAM" id="Phobius"/>
    </source>
</evidence>
<feature type="transmembrane region" description="Helical" evidence="1">
    <location>
        <begin position="366"/>
        <end position="385"/>
    </location>
</feature>
<keyword evidence="3" id="KW-1185">Reference proteome</keyword>
<feature type="transmembrane region" description="Helical" evidence="1">
    <location>
        <begin position="244"/>
        <end position="261"/>
    </location>
</feature>
<feature type="transmembrane region" description="Helical" evidence="1">
    <location>
        <begin position="45"/>
        <end position="66"/>
    </location>
</feature>
<feature type="transmembrane region" description="Helical" evidence="1">
    <location>
        <begin position="326"/>
        <end position="345"/>
    </location>
</feature>
<evidence type="ECO:0008006" key="4">
    <source>
        <dbReference type="Google" id="ProtNLM"/>
    </source>
</evidence>